<dbReference type="Pfam" id="PF02618">
    <property type="entry name" value="YceG"/>
    <property type="match status" value="1"/>
</dbReference>
<evidence type="ECO:0000256" key="6">
    <source>
        <dbReference type="ARBA" id="ARBA00023316"/>
    </source>
</evidence>
<dbReference type="EC" id="4.2.2.29" evidence="7"/>
<evidence type="ECO:0000256" key="5">
    <source>
        <dbReference type="ARBA" id="ARBA00023239"/>
    </source>
</evidence>
<evidence type="ECO:0000256" key="3">
    <source>
        <dbReference type="ARBA" id="ARBA00022989"/>
    </source>
</evidence>
<dbReference type="CDD" id="cd08010">
    <property type="entry name" value="MltG_like"/>
    <property type="match status" value="1"/>
</dbReference>
<dbReference type="InterPro" id="IPR003770">
    <property type="entry name" value="MLTG-like"/>
</dbReference>
<feature type="transmembrane region" description="Helical" evidence="7">
    <location>
        <begin position="12"/>
        <end position="29"/>
    </location>
</feature>
<dbReference type="GO" id="GO:0008932">
    <property type="term" value="F:lytic endotransglycosylase activity"/>
    <property type="evidence" value="ECO:0007669"/>
    <property type="project" value="UniProtKB-UniRule"/>
</dbReference>
<dbReference type="NCBIfam" id="TIGR00247">
    <property type="entry name" value="endolytic transglycosylase MltG"/>
    <property type="match status" value="1"/>
</dbReference>
<evidence type="ECO:0000256" key="7">
    <source>
        <dbReference type="HAMAP-Rule" id="MF_02065"/>
    </source>
</evidence>
<evidence type="ECO:0000313" key="8">
    <source>
        <dbReference type="EMBL" id="OGL79585.1"/>
    </source>
</evidence>
<comment type="function">
    <text evidence="7">Functions as a peptidoglycan terminase that cleaves nascent peptidoglycan strands endolytically to terminate their elongation.</text>
</comment>
<proteinExistence type="inferred from homology"/>
<dbReference type="PANTHER" id="PTHR30518">
    <property type="entry name" value="ENDOLYTIC MUREIN TRANSGLYCOSYLASE"/>
    <property type="match status" value="1"/>
</dbReference>
<dbReference type="GO" id="GO:0071555">
    <property type="term" value="P:cell wall organization"/>
    <property type="evidence" value="ECO:0007669"/>
    <property type="project" value="UniProtKB-KW"/>
</dbReference>
<comment type="catalytic activity">
    <reaction evidence="7">
        <text>a peptidoglycan chain = a peptidoglycan chain with N-acetyl-1,6-anhydromuramyl-[peptide] at the reducing end + a peptidoglycan chain with N-acetylglucosamine at the non-reducing end.</text>
        <dbReference type="EC" id="4.2.2.29"/>
    </reaction>
</comment>
<feature type="site" description="Important for catalytic activity" evidence="7">
    <location>
        <position position="230"/>
    </location>
</feature>
<organism evidence="8 9">
    <name type="scientific">Candidatus Uhrbacteria bacterium RIFCSPHIGHO2_12_FULL_54_23</name>
    <dbReference type="NCBI Taxonomy" id="1802397"/>
    <lineage>
        <taxon>Bacteria</taxon>
        <taxon>Candidatus Uhriibacteriota</taxon>
    </lineage>
</organism>
<dbReference type="Gene3D" id="3.30.1490.480">
    <property type="entry name" value="Endolytic murein transglycosylase"/>
    <property type="match status" value="1"/>
</dbReference>
<name>A0A1F7UMW9_9BACT</name>
<comment type="similarity">
    <text evidence="7">Belongs to the transglycosylase MltG family.</text>
</comment>
<protein>
    <recommendedName>
        <fullName evidence="7">Endolytic murein transglycosylase</fullName>
        <ecNumber evidence="7">4.2.2.29</ecNumber>
    </recommendedName>
    <alternativeName>
        <fullName evidence="7">Peptidoglycan lytic transglycosylase</fullName>
    </alternativeName>
    <alternativeName>
        <fullName evidence="7">Peptidoglycan polymerization terminase</fullName>
    </alternativeName>
</protein>
<keyword evidence="4 7" id="KW-0472">Membrane</keyword>
<evidence type="ECO:0000256" key="2">
    <source>
        <dbReference type="ARBA" id="ARBA00022692"/>
    </source>
</evidence>
<evidence type="ECO:0000313" key="9">
    <source>
        <dbReference type="Proteomes" id="UP000176604"/>
    </source>
</evidence>
<dbReference type="Proteomes" id="UP000176604">
    <property type="component" value="Unassembled WGS sequence"/>
</dbReference>
<dbReference type="HAMAP" id="MF_02065">
    <property type="entry name" value="MltG"/>
    <property type="match status" value="1"/>
</dbReference>
<evidence type="ECO:0000256" key="4">
    <source>
        <dbReference type="ARBA" id="ARBA00023136"/>
    </source>
</evidence>
<keyword evidence="3 7" id="KW-1133">Transmembrane helix</keyword>
<keyword evidence="1 7" id="KW-1003">Cell membrane</keyword>
<keyword evidence="2 7" id="KW-0812">Transmembrane</keyword>
<comment type="subcellular location">
    <subcellularLocation>
        <location evidence="7">Cell membrane</location>
        <topology evidence="7">Single-pass membrane protein</topology>
    </subcellularLocation>
</comment>
<dbReference type="EMBL" id="MGEF01000004">
    <property type="protein sequence ID" value="OGL79585.1"/>
    <property type="molecule type" value="Genomic_DNA"/>
</dbReference>
<dbReference type="STRING" id="1802397.A3J43_02660"/>
<accession>A0A1F7UMW9</accession>
<reference evidence="8 9" key="1">
    <citation type="journal article" date="2016" name="Nat. Commun.">
        <title>Thousands of microbial genomes shed light on interconnected biogeochemical processes in an aquifer system.</title>
        <authorList>
            <person name="Anantharaman K."/>
            <person name="Brown C.T."/>
            <person name="Hug L.A."/>
            <person name="Sharon I."/>
            <person name="Castelle C.J."/>
            <person name="Probst A.J."/>
            <person name="Thomas B.C."/>
            <person name="Singh A."/>
            <person name="Wilkins M.J."/>
            <person name="Karaoz U."/>
            <person name="Brodie E.L."/>
            <person name="Williams K.H."/>
            <person name="Hubbard S.S."/>
            <person name="Banfield J.F."/>
        </authorList>
    </citation>
    <scope>NUCLEOTIDE SEQUENCE [LARGE SCALE GENOMIC DNA]</scope>
</reference>
<keyword evidence="6 7" id="KW-0961">Cell wall biogenesis/degradation</keyword>
<comment type="caution">
    <text evidence="8">The sequence shown here is derived from an EMBL/GenBank/DDBJ whole genome shotgun (WGS) entry which is preliminary data.</text>
</comment>
<dbReference type="GO" id="GO:0009252">
    <property type="term" value="P:peptidoglycan biosynthetic process"/>
    <property type="evidence" value="ECO:0007669"/>
    <property type="project" value="UniProtKB-UniRule"/>
</dbReference>
<dbReference type="PANTHER" id="PTHR30518:SF2">
    <property type="entry name" value="ENDOLYTIC MUREIN TRANSGLYCOSYLASE"/>
    <property type="match status" value="1"/>
</dbReference>
<dbReference type="GO" id="GO:0005886">
    <property type="term" value="C:plasma membrane"/>
    <property type="evidence" value="ECO:0007669"/>
    <property type="project" value="UniProtKB-SubCell"/>
</dbReference>
<keyword evidence="5 7" id="KW-0456">Lyase</keyword>
<gene>
    <name evidence="7" type="primary">mltG</name>
    <name evidence="8" type="ORF">A3J43_02660</name>
</gene>
<dbReference type="AlphaFoldDB" id="A0A1F7UMW9"/>
<sequence length="343" mass="37365">MPRPRRNKRRSLFFLFSLLILGGVVWFAWSLGAGGSAQKDIVITEGMGAGEIADMLAEEGIVRSGLAFNLYGYLTGARARLQAGAFTIPARADVAEIVALLTEGAGVEERAVRLIEGWTIEEMDAYLAKENVFDEGAFSSAASAMRKKCALHTEACAVVGTLLEKTSALEGYLFPDTYRLYADATPEDLVEKMLIRFGEKTEDATFQSSLRASGRTLHEAVTMASLIEAEVARPEDRAIVSGLLWKRIDAGMPLQVDATINYITGKHEPAASAADLKINSPYNTYLYPDLPPGPIGNPGMGALFVAVSPKDSPYWFYLSASDGTTIFSRTFDEHVTAKERFLR</sequence>
<evidence type="ECO:0000256" key="1">
    <source>
        <dbReference type="ARBA" id="ARBA00022475"/>
    </source>
</evidence>